<evidence type="ECO:0000256" key="1">
    <source>
        <dbReference type="ARBA" id="ARBA00022559"/>
    </source>
</evidence>
<dbReference type="GO" id="GO:0008379">
    <property type="term" value="F:thioredoxin peroxidase activity"/>
    <property type="evidence" value="ECO:0007669"/>
    <property type="project" value="InterPro"/>
</dbReference>
<sequence length="115" mass="12636">MLYCVNDMAVMNAWAKDQKVAGTMIKFYGDPTSAFTRFVDMEMTHPGPVSVGLLGRCKRFALYVEDGVVKHQALAEDPDFDPAGDDFPEKVLPPQMMEAVKKIQTAESEAAASMS</sequence>
<dbReference type="EMBL" id="HBIX01023461">
    <property type="protein sequence ID" value="CAE0723514.1"/>
    <property type="molecule type" value="Transcribed_RNA"/>
</dbReference>
<dbReference type="EMBL" id="HBIX01023465">
    <property type="protein sequence ID" value="CAE0723518.1"/>
    <property type="molecule type" value="Transcribed_RNA"/>
</dbReference>
<accession>A0A6V0B3K7</accession>
<organism evidence="7">
    <name type="scientific">Pseudo-nitzschia australis</name>
    <dbReference type="NCBI Taxonomy" id="44445"/>
    <lineage>
        <taxon>Eukaryota</taxon>
        <taxon>Sar</taxon>
        <taxon>Stramenopiles</taxon>
        <taxon>Ochrophyta</taxon>
        <taxon>Bacillariophyta</taxon>
        <taxon>Bacillariophyceae</taxon>
        <taxon>Bacillariophycidae</taxon>
        <taxon>Bacillariales</taxon>
        <taxon>Bacillariaceae</taxon>
        <taxon>Pseudo-nitzschia</taxon>
    </lineage>
</organism>
<proteinExistence type="predicted"/>
<dbReference type="EMBL" id="HBIX01023462">
    <property type="protein sequence ID" value="CAE0723515.1"/>
    <property type="molecule type" value="Transcribed_RNA"/>
</dbReference>
<evidence type="ECO:0000313" key="8">
    <source>
        <dbReference type="EMBL" id="CAE0723518.1"/>
    </source>
</evidence>
<gene>
    <name evidence="4" type="ORF">PAUS00366_LOCUS16270</name>
    <name evidence="5" type="ORF">PAUS00366_LOCUS16271</name>
    <name evidence="6" type="ORF">PAUS00366_LOCUS16272</name>
    <name evidence="7" type="ORF">PAUS00366_LOCUS16273</name>
    <name evidence="8" type="ORF">PAUS00366_LOCUS16274</name>
</gene>
<name>A0A6V0B3K7_9STRA</name>
<evidence type="ECO:0000313" key="4">
    <source>
        <dbReference type="EMBL" id="CAE0723514.1"/>
    </source>
</evidence>
<keyword evidence="2" id="KW-0049">Antioxidant</keyword>
<keyword evidence="3" id="KW-0560">Oxidoreductase</keyword>
<dbReference type="EMBL" id="HBIX01023464">
    <property type="protein sequence ID" value="CAE0723517.1"/>
    <property type="molecule type" value="Transcribed_RNA"/>
</dbReference>
<evidence type="ECO:0000313" key="7">
    <source>
        <dbReference type="EMBL" id="CAE0723517.1"/>
    </source>
</evidence>
<dbReference type="AlphaFoldDB" id="A0A6V0B3K7"/>
<evidence type="ECO:0000256" key="3">
    <source>
        <dbReference type="ARBA" id="ARBA00023002"/>
    </source>
</evidence>
<dbReference type="InterPro" id="IPR037944">
    <property type="entry name" value="PRX5-like"/>
</dbReference>
<dbReference type="PANTHER" id="PTHR10430">
    <property type="entry name" value="PEROXIREDOXIN"/>
    <property type="match status" value="1"/>
</dbReference>
<dbReference type="EMBL" id="HBIX01023463">
    <property type="protein sequence ID" value="CAE0723516.1"/>
    <property type="molecule type" value="Transcribed_RNA"/>
</dbReference>
<evidence type="ECO:0000313" key="6">
    <source>
        <dbReference type="EMBL" id="CAE0723516.1"/>
    </source>
</evidence>
<evidence type="ECO:0000256" key="2">
    <source>
        <dbReference type="ARBA" id="ARBA00022862"/>
    </source>
</evidence>
<evidence type="ECO:0000313" key="5">
    <source>
        <dbReference type="EMBL" id="CAE0723515.1"/>
    </source>
</evidence>
<protein>
    <recommendedName>
        <fullName evidence="9">Redoxin domain-containing protein</fullName>
    </recommendedName>
</protein>
<reference evidence="7" key="1">
    <citation type="submission" date="2021-01" db="EMBL/GenBank/DDBJ databases">
        <authorList>
            <person name="Corre E."/>
            <person name="Pelletier E."/>
            <person name="Niang G."/>
            <person name="Scheremetjew M."/>
            <person name="Finn R."/>
            <person name="Kale V."/>
            <person name="Holt S."/>
            <person name="Cochrane G."/>
            <person name="Meng A."/>
            <person name="Brown T."/>
            <person name="Cohen L."/>
        </authorList>
    </citation>
    <scope>NUCLEOTIDE SEQUENCE</scope>
    <source>
        <strain evidence="7">10249 10 AB</strain>
    </source>
</reference>
<dbReference type="GO" id="GO:0045454">
    <property type="term" value="P:cell redox homeostasis"/>
    <property type="evidence" value="ECO:0007669"/>
    <property type="project" value="TreeGrafter"/>
</dbReference>
<evidence type="ECO:0008006" key="9">
    <source>
        <dbReference type="Google" id="ProtNLM"/>
    </source>
</evidence>
<dbReference type="Gene3D" id="3.40.30.10">
    <property type="entry name" value="Glutaredoxin"/>
    <property type="match status" value="1"/>
</dbReference>
<dbReference type="GO" id="GO:0034599">
    <property type="term" value="P:cellular response to oxidative stress"/>
    <property type="evidence" value="ECO:0007669"/>
    <property type="project" value="InterPro"/>
</dbReference>
<keyword evidence="1" id="KW-0575">Peroxidase</keyword>
<dbReference type="GO" id="GO:0042744">
    <property type="term" value="P:hydrogen peroxide catabolic process"/>
    <property type="evidence" value="ECO:0007669"/>
    <property type="project" value="TreeGrafter"/>
</dbReference>
<dbReference type="GO" id="GO:0005737">
    <property type="term" value="C:cytoplasm"/>
    <property type="evidence" value="ECO:0007669"/>
    <property type="project" value="TreeGrafter"/>
</dbReference>
<dbReference type="PANTHER" id="PTHR10430:SF16">
    <property type="entry name" value="PEROXIREDOXIN-5, MITOCHONDRIAL"/>
    <property type="match status" value="1"/>
</dbReference>